<accession>I2BBI2</accession>
<dbReference type="SUPFAM" id="SSF52821">
    <property type="entry name" value="Rhodanese/Cell cycle control phosphatase"/>
    <property type="match status" value="1"/>
</dbReference>
<protein>
    <recommendedName>
        <fullName evidence="2">tRNA 2-selenouridine synthase</fullName>
        <ecNumber evidence="2">2.9.1.3</ecNumber>
    </recommendedName>
</protein>
<evidence type="ECO:0000256" key="1">
    <source>
        <dbReference type="ARBA" id="ARBA00023266"/>
    </source>
</evidence>
<feature type="active site" description="S-selanylcysteine intermediate" evidence="2">
    <location>
        <position position="101"/>
    </location>
</feature>
<dbReference type="Pfam" id="PF00581">
    <property type="entry name" value="Rhodanese"/>
    <property type="match status" value="1"/>
</dbReference>
<dbReference type="Pfam" id="PF26341">
    <property type="entry name" value="AAA_SelU"/>
    <property type="match status" value="1"/>
</dbReference>
<evidence type="ECO:0000259" key="3">
    <source>
        <dbReference type="PROSITE" id="PS50206"/>
    </source>
</evidence>
<dbReference type="PANTHER" id="PTHR30401">
    <property type="entry name" value="TRNA 2-SELENOURIDINE SYNTHASE"/>
    <property type="match status" value="1"/>
</dbReference>
<comment type="similarity">
    <text evidence="2">Belongs to the SelU family.</text>
</comment>
<evidence type="ECO:0000256" key="2">
    <source>
        <dbReference type="HAMAP-Rule" id="MF_01622"/>
    </source>
</evidence>
<dbReference type="SMART" id="SM00450">
    <property type="entry name" value="RHOD"/>
    <property type="match status" value="1"/>
</dbReference>
<dbReference type="KEGG" id="ebt:EBL_c28160"/>
<accession>K6VS38</accession>
<dbReference type="GO" id="GO:0016765">
    <property type="term" value="F:transferase activity, transferring alkyl or aryl (other than methyl) groups"/>
    <property type="evidence" value="ECO:0007669"/>
    <property type="project" value="UniProtKB-UniRule"/>
</dbReference>
<comment type="subunit">
    <text evidence="2">Monomer.</text>
</comment>
<dbReference type="RefSeq" id="WP_002439037.1">
    <property type="nucleotide sequence ID" value="NC_017910.1"/>
</dbReference>
<comment type="catalytic activity">
    <reaction evidence="2">
        <text>5-methylaminomethyl-2-thiouridine(34) in tRNA + selenophosphate + (2E)-geranyl diphosphate + H2O + H(+) = 5-methylaminomethyl-2-selenouridine(34) in tRNA + (2E)-thiogeraniol + phosphate + diphosphate</text>
        <dbReference type="Rhea" id="RHEA:42716"/>
        <dbReference type="Rhea" id="RHEA-COMP:10195"/>
        <dbReference type="Rhea" id="RHEA-COMP:10196"/>
        <dbReference type="ChEBI" id="CHEBI:15377"/>
        <dbReference type="ChEBI" id="CHEBI:15378"/>
        <dbReference type="ChEBI" id="CHEBI:16144"/>
        <dbReference type="ChEBI" id="CHEBI:33019"/>
        <dbReference type="ChEBI" id="CHEBI:43474"/>
        <dbReference type="ChEBI" id="CHEBI:58057"/>
        <dbReference type="ChEBI" id="CHEBI:74455"/>
        <dbReference type="ChEBI" id="CHEBI:82743"/>
        <dbReference type="ChEBI" id="CHEBI:143703"/>
        <dbReference type="EC" id="2.9.1.3"/>
    </reaction>
</comment>
<dbReference type="eggNOG" id="COG2603">
    <property type="taxonomic scope" value="Bacteria"/>
</dbReference>
<comment type="catalytic activity">
    <reaction evidence="2">
        <text>5-methylaminomethyl-2-(Se-phospho)selenouridine(34) in tRNA + H2O = 5-methylaminomethyl-2-selenouridine(34) in tRNA + phosphate</text>
        <dbReference type="Rhea" id="RHEA:60176"/>
        <dbReference type="Rhea" id="RHEA-COMP:10196"/>
        <dbReference type="Rhea" id="RHEA-COMP:15523"/>
        <dbReference type="ChEBI" id="CHEBI:15377"/>
        <dbReference type="ChEBI" id="CHEBI:43474"/>
        <dbReference type="ChEBI" id="CHEBI:82743"/>
        <dbReference type="ChEBI" id="CHEBI:143702"/>
    </reaction>
</comment>
<proteinExistence type="inferred from homology"/>
<keyword evidence="5" id="KW-1185">Reference proteome</keyword>
<dbReference type="Gene3D" id="3.40.250.10">
    <property type="entry name" value="Rhodanese-like domain"/>
    <property type="match status" value="1"/>
</dbReference>
<gene>
    <name evidence="4" type="primary">ybbB</name>
    <name evidence="2" type="synonym">selU</name>
    <name evidence="4" type="ordered locus">EBL_c28160</name>
</gene>
<name>I2BBI2_SHIBC</name>
<dbReference type="PANTHER" id="PTHR30401:SF0">
    <property type="entry name" value="TRNA 2-SELENOURIDINE SYNTHASE"/>
    <property type="match status" value="1"/>
</dbReference>
<dbReference type="NCBIfam" id="NF008751">
    <property type="entry name" value="PRK11784.1-3"/>
    <property type="match status" value="1"/>
</dbReference>
<keyword evidence="1 2" id="KW-0711">Selenium</keyword>
<dbReference type="PATRIC" id="fig|630626.3.peg.2732"/>
<dbReference type="GO" id="GO:0043828">
    <property type="term" value="F:tRNA 2-selenouridine synthase activity"/>
    <property type="evidence" value="ECO:0007669"/>
    <property type="project" value="UniProtKB-EC"/>
</dbReference>
<sequence length="372" mass="42406">MVQDLSARPDTRDYHHLLLAQVPLIDVRAPVEFAQGALPGARNLPLMSDEERAAVGRCYKQQGQQQAVTLGHSLVQGDYRATRIASWLDFCARHPEGYLCCARGGMRSHIVQQWLAENGVHYPLVEGGYRALRQYAVDAIARLAQQPMLLVSGNTGCGKTDMINSQPTGIDLEGLARHRGSSFGRTLEQQPSQASFENQLAIRLLQGHQQHGNRPTFRWVIEDEGLTIGSRHIPAVFHQQMRLAPIVVISDPFELRLERLTEQYFVAMRRDFIALEGEQQGWESYCAYLRHGLEAIRKRLGLERFTRCLAALESALELQQRTEDCRGHWQWLVPLLQDYYDPMYKYQLEKRSGQIVMRGDYHQVAEWLASNA</sequence>
<dbReference type="InterPro" id="IPR017582">
    <property type="entry name" value="SelU"/>
</dbReference>
<dbReference type="HAMAP" id="MF_01622">
    <property type="entry name" value="tRNA_sel_U_synth"/>
    <property type="match status" value="1"/>
</dbReference>
<dbReference type="EC" id="2.9.1.3" evidence="2"/>
<dbReference type="GO" id="GO:0002098">
    <property type="term" value="P:tRNA wobble uridine modification"/>
    <property type="evidence" value="ECO:0007669"/>
    <property type="project" value="UniProtKB-UniRule"/>
</dbReference>
<evidence type="ECO:0000313" key="5">
    <source>
        <dbReference type="Proteomes" id="UP000001955"/>
    </source>
</evidence>
<reference evidence="4 5" key="1">
    <citation type="journal article" date="2012" name="J. Bacteriol.">
        <title>Complete genome sequence of the B12-producing Shimwellia blattae strain DSM 4481, isolated from a cockroach.</title>
        <authorList>
            <person name="Brzuszkiewicz E."/>
            <person name="Waschkowitz T."/>
            <person name="Wiezer A."/>
            <person name="Daniel R."/>
        </authorList>
    </citation>
    <scope>NUCLEOTIDE SEQUENCE [LARGE SCALE GENOMIC DNA]</scope>
    <source>
        <strain evidence="5">ATCC 29907 / DSM 4481 / JCM 1650 / NBRC 105725 / CDC 9005-74</strain>
    </source>
</reference>
<dbReference type="NCBIfam" id="NF008749">
    <property type="entry name" value="PRK11784.1-1"/>
    <property type="match status" value="1"/>
</dbReference>
<dbReference type="STRING" id="630626.EBL_c28160"/>
<dbReference type="PROSITE" id="PS50206">
    <property type="entry name" value="RHODANESE_3"/>
    <property type="match status" value="1"/>
</dbReference>
<dbReference type="OrthoDB" id="9808735at2"/>
<evidence type="ECO:0000313" key="4">
    <source>
        <dbReference type="EMBL" id="AFJ47886.1"/>
    </source>
</evidence>
<dbReference type="AlphaFoldDB" id="I2BBI2"/>
<dbReference type="HOGENOM" id="CLU_043456_1_0_6"/>
<keyword evidence="2" id="KW-0808">Transferase</keyword>
<dbReference type="Proteomes" id="UP000001955">
    <property type="component" value="Chromosome"/>
</dbReference>
<comment type="function">
    <text evidence="2">Involved in the post-transcriptional modification of the uridine at the wobble position (U34) of tRNA(Lys), tRNA(Glu) and tRNA(Gln). Catalyzes the conversion of 2-thiouridine (S2U-RNA) to 2-selenouridine (Se2U-RNA). Acts in a two-step process involving geranylation of 2-thiouridine (S2U) to S-geranyl-2-thiouridine (geS2U) and subsequent selenation of the latter derivative to 2-selenouridine (Se2U) in the tRNA chain.</text>
</comment>
<dbReference type="InterPro" id="IPR036873">
    <property type="entry name" value="Rhodanese-like_dom_sf"/>
</dbReference>
<organism evidence="4 5">
    <name type="scientific">Shimwellia blattae (strain ATCC 29907 / DSM 4481 / JCM 1650 / NBRC 105725 / CDC 9005-74)</name>
    <name type="common">Escherichia blattae</name>
    <dbReference type="NCBI Taxonomy" id="630626"/>
    <lineage>
        <taxon>Bacteria</taxon>
        <taxon>Pseudomonadati</taxon>
        <taxon>Pseudomonadota</taxon>
        <taxon>Gammaproteobacteria</taxon>
        <taxon>Enterobacterales</taxon>
        <taxon>Enterobacteriaceae</taxon>
        <taxon>Shimwellia</taxon>
    </lineage>
</organism>
<dbReference type="InterPro" id="IPR058840">
    <property type="entry name" value="AAA_SelU"/>
</dbReference>
<dbReference type="InterPro" id="IPR001763">
    <property type="entry name" value="Rhodanese-like_dom"/>
</dbReference>
<dbReference type="EMBL" id="CP001560">
    <property type="protein sequence ID" value="AFJ47886.1"/>
    <property type="molecule type" value="Genomic_DNA"/>
</dbReference>
<comment type="catalytic activity">
    <reaction evidence="2">
        <text>5-methylaminomethyl-2-thiouridine(34) in tRNA + (2E)-geranyl diphosphate = 5-methylaminomethyl-S-(2E)-geranyl-thiouridine(34) in tRNA + diphosphate</text>
        <dbReference type="Rhea" id="RHEA:14085"/>
        <dbReference type="Rhea" id="RHEA-COMP:10195"/>
        <dbReference type="Rhea" id="RHEA-COMP:14654"/>
        <dbReference type="ChEBI" id="CHEBI:33019"/>
        <dbReference type="ChEBI" id="CHEBI:58057"/>
        <dbReference type="ChEBI" id="CHEBI:74455"/>
        <dbReference type="ChEBI" id="CHEBI:140632"/>
    </reaction>
</comment>
<feature type="domain" description="Rhodanese" evidence="3">
    <location>
        <begin position="18"/>
        <end position="141"/>
    </location>
</feature>
<comment type="catalytic activity">
    <reaction evidence="2">
        <text>5-methylaminomethyl-S-(2E)-geranyl-thiouridine(34) in tRNA + selenophosphate + H(+) = 5-methylaminomethyl-2-(Se-phospho)selenouridine(34) in tRNA + (2E)-thiogeraniol</text>
        <dbReference type="Rhea" id="RHEA:60172"/>
        <dbReference type="Rhea" id="RHEA-COMP:14654"/>
        <dbReference type="Rhea" id="RHEA-COMP:15523"/>
        <dbReference type="ChEBI" id="CHEBI:15378"/>
        <dbReference type="ChEBI" id="CHEBI:16144"/>
        <dbReference type="ChEBI" id="CHEBI:140632"/>
        <dbReference type="ChEBI" id="CHEBI:143702"/>
        <dbReference type="ChEBI" id="CHEBI:143703"/>
    </reaction>
</comment>
<dbReference type="NCBIfam" id="TIGR03167">
    <property type="entry name" value="tRNA_sel_U_synt"/>
    <property type="match status" value="1"/>
</dbReference>